<evidence type="ECO:0000256" key="2">
    <source>
        <dbReference type="ARBA" id="ARBA00022576"/>
    </source>
</evidence>
<dbReference type="GO" id="GO:0030170">
    <property type="term" value="F:pyridoxal phosphate binding"/>
    <property type="evidence" value="ECO:0007669"/>
    <property type="project" value="InterPro"/>
</dbReference>
<dbReference type="InterPro" id="IPR015421">
    <property type="entry name" value="PyrdxlP-dep_Trfase_major"/>
</dbReference>
<reference evidence="4" key="1">
    <citation type="submission" date="2016-06" db="EMBL/GenBank/DDBJ databases">
        <title>Draft Genome sequence of the fungus Inonotus baumii.</title>
        <authorList>
            <person name="Zhu H."/>
            <person name="Lin W."/>
        </authorList>
    </citation>
    <scope>NUCLEOTIDE SEQUENCE</scope>
    <source>
        <strain evidence="4">821</strain>
    </source>
</reference>
<proteinExistence type="predicted"/>
<evidence type="ECO:0000313" key="4">
    <source>
        <dbReference type="EMBL" id="OCB85275.1"/>
    </source>
</evidence>
<dbReference type="AlphaFoldDB" id="A0A9Q5MZP4"/>
<dbReference type="Pfam" id="PF00202">
    <property type="entry name" value="Aminotran_3"/>
    <property type="match status" value="2"/>
</dbReference>
<dbReference type="OrthoDB" id="425114at2759"/>
<gene>
    <name evidence="4" type="ORF">A7U60_g7580</name>
</gene>
<evidence type="ECO:0000256" key="1">
    <source>
        <dbReference type="ARBA" id="ARBA00004173"/>
    </source>
</evidence>
<dbReference type="SUPFAM" id="SSF52540">
    <property type="entry name" value="P-loop containing nucleoside triphosphate hydrolases"/>
    <property type="match status" value="1"/>
</dbReference>
<organism evidence="4 5">
    <name type="scientific">Sanghuangporus baumii</name>
    <name type="common">Phellinus baumii</name>
    <dbReference type="NCBI Taxonomy" id="108892"/>
    <lineage>
        <taxon>Eukaryota</taxon>
        <taxon>Fungi</taxon>
        <taxon>Dikarya</taxon>
        <taxon>Basidiomycota</taxon>
        <taxon>Agaricomycotina</taxon>
        <taxon>Agaricomycetes</taxon>
        <taxon>Hymenochaetales</taxon>
        <taxon>Hymenochaetaceae</taxon>
        <taxon>Sanghuangporus</taxon>
    </lineage>
</organism>
<dbReference type="GO" id="GO:0009102">
    <property type="term" value="P:biotin biosynthetic process"/>
    <property type="evidence" value="ECO:0007669"/>
    <property type="project" value="TreeGrafter"/>
</dbReference>
<keyword evidence="5" id="KW-1185">Reference proteome</keyword>
<dbReference type="InterPro" id="IPR005814">
    <property type="entry name" value="Aminotrans_3"/>
</dbReference>
<protein>
    <submittedName>
        <fullName evidence="4">PLP-dependent transferase</fullName>
    </submittedName>
</protein>
<dbReference type="SUPFAM" id="SSF53383">
    <property type="entry name" value="PLP-dependent transferases"/>
    <property type="match status" value="1"/>
</dbReference>
<sequence>MMVRKLAEVTVVLRTEIKSRKENDYARCIMHLSKNILIHQIFGANTDVGKTVLVTALVLASASRGRHVRYLKPVSTGPIRDADDEFVKRFGKRFHSRIQQKCLFRFKEPPTDEIVNKFVSAYINDCARRTADKTDVYIETAGGVHSPSISGTSQVDSYRPLRFPVILVGDSKLGGISSTISAYESLLLRGYSVDAIMTFQDDYYRNWEYLSEYFAERDVHVASLPLPPPKLDNAHLNFTTTDSYYSRLLHDERLTNLNDHLDKRHAGRIHELQSMPDRSRNCIWWPFVQHGFVKDPEDVTVIDSAHGDFFSVYTGHSSKTSSLLSPSFDGSASWWTQAFGHAHSSLAIAAARAAGRYGHVMFPQATHLPALKLAEKLVSPNGPGSGWASRVFFSDDGSTAMEVALKMALRAYCTRYGADLKQADKQQLGVLGLKGSYHGDTIGAMDACYAGDGVYTCEWHSAKGFWLDPPTVSMRDGKAIITLPDSFGIREPLWQKHIVVDSLPWVYDIPGRLDTELAESYRRSINQIMRKLDAQQPPIRLAALVLEPLVMGAGGMIFVDPLFQRILIDVVRGAEPRRGDDAWRGLPVIFDEVFVGLYRLGLQSCIPTLGIKPDIAVYAKTLTGGVVPLAVTLASSSIFEAFLSESKADALLHGHSYTAHAVGCEVANKSLAMMDKLAVSDTWTGMRRSWRGQSASAPPSPMWSMWNPEFLTEVSRLQTVNSAMSMGTVLAIKLRGSGEGYRSQLAQDHLQSIKVPPDDESFGIHFRTLGDVAYFMTSLNTSRDTIKELETRILSALSAS</sequence>
<dbReference type="GO" id="GO:0004141">
    <property type="term" value="F:dethiobiotin synthase activity"/>
    <property type="evidence" value="ECO:0007669"/>
    <property type="project" value="TreeGrafter"/>
</dbReference>
<dbReference type="Pfam" id="PF13500">
    <property type="entry name" value="AAA_26"/>
    <property type="match status" value="1"/>
</dbReference>
<dbReference type="Proteomes" id="UP000757232">
    <property type="component" value="Unassembled WGS sequence"/>
</dbReference>
<keyword evidence="2" id="KW-0032">Aminotransferase</keyword>
<comment type="subcellular location">
    <subcellularLocation>
        <location evidence="1">Mitochondrion</location>
    </subcellularLocation>
</comment>
<dbReference type="InterPro" id="IPR027417">
    <property type="entry name" value="P-loop_NTPase"/>
</dbReference>
<dbReference type="PANTHER" id="PTHR42684">
    <property type="entry name" value="ADENOSYLMETHIONINE-8-AMINO-7-OXONONANOATE AMINOTRANSFERASE"/>
    <property type="match status" value="1"/>
</dbReference>
<dbReference type="InterPro" id="IPR015424">
    <property type="entry name" value="PyrdxlP-dep_Trfase"/>
</dbReference>
<dbReference type="PROSITE" id="PS00600">
    <property type="entry name" value="AA_TRANSFER_CLASS_3"/>
    <property type="match status" value="1"/>
</dbReference>
<dbReference type="Gene3D" id="3.40.640.10">
    <property type="entry name" value="Type I PLP-dependent aspartate aminotransferase-like (Major domain)"/>
    <property type="match status" value="1"/>
</dbReference>
<keyword evidence="3 4" id="KW-0808">Transferase</keyword>
<evidence type="ECO:0000256" key="3">
    <source>
        <dbReference type="ARBA" id="ARBA00022679"/>
    </source>
</evidence>
<dbReference type="PANTHER" id="PTHR42684:SF3">
    <property type="entry name" value="ADENOSYLMETHIONINE-8-AMINO-7-OXONONANOATE AMINOTRANSFERASE"/>
    <property type="match status" value="1"/>
</dbReference>
<name>A0A9Q5MZP4_SANBA</name>
<dbReference type="Gene3D" id="3.40.50.300">
    <property type="entry name" value="P-loop containing nucleotide triphosphate hydrolases"/>
    <property type="match status" value="1"/>
</dbReference>
<dbReference type="InterPro" id="IPR049704">
    <property type="entry name" value="Aminotrans_3_PPA_site"/>
</dbReference>
<comment type="caution">
    <text evidence="4">The sequence shown here is derived from an EMBL/GenBank/DDBJ whole genome shotgun (WGS) entry which is preliminary data.</text>
</comment>
<evidence type="ECO:0000313" key="5">
    <source>
        <dbReference type="Proteomes" id="UP000757232"/>
    </source>
</evidence>
<dbReference type="GO" id="GO:0005739">
    <property type="term" value="C:mitochondrion"/>
    <property type="evidence" value="ECO:0007669"/>
    <property type="project" value="UniProtKB-SubCell"/>
</dbReference>
<accession>A0A9Q5MZP4</accession>
<dbReference type="EMBL" id="LNZH02000210">
    <property type="protein sequence ID" value="OCB85275.1"/>
    <property type="molecule type" value="Genomic_DNA"/>
</dbReference>
<dbReference type="GO" id="GO:0004015">
    <property type="term" value="F:adenosylmethionine-8-amino-7-oxononanoate transaminase activity"/>
    <property type="evidence" value="ECO:0007669"/>
    <property type="project" value="TreeGrafter"/>
</dbReference>
<dbReference type="CDD" id="cd03109">
    <property type="entry name" value="DTBS"/>
    <property type="match status" value="1"/>
</dbReference>
<dbReference type="FunFam" id="3.90.1150.10:FF:000080">
    <property type="entry name" value="Bifunctional dethiobiotin synthetase/adenosylmethionine-8-amino-7-oxononanoate aminotransferase"/>
    <property type="match status" value="1"/>
</dbReference>